<dbReference type="AlphaFoldDB" id="A0A4D6X464"/>
<accession>A0A4D6X464</accession>
<dbReference type="Proteomes" id="UP000298551">
    <property type="component" value="Chromosome"/>
</dbReference>
<name>A0A4D6X464_PSEPU</name>
<proteinExistence type="predicted"/>
<dbReference type="OrthoDB" id="7026384at2"/>
<gene>
    <name evidence="1" type="ORF">E6B08_04780</name>
</gene>
<organism evidence="1 2">
    <name type="scientific">Pseudomonas putida</name>
    <name type="common">Arthrobacter siderocapsulatus</name>
    <dbReference type="NCBI Taxonomy" id="303"/>
    <lineage>
        <taxon>Bacteria</taxon>
        <taxon>Pseudomonadati</taxon>
        <taxon>Pseudomonadota</taxon>
        <taxon>Gammaproteobacteria</taxon>
        <taxon>Pseudomonadales</taxon>
        <taxon>Pseudomonadaceae</taxon>
        <taxon>Pseudomonas</taxon>
    </lineage>
</organism>
<protein>
    <submittedName>
        <fullName evidence="1">Uncharacterized protein</fullName>
    </submittedName>
</protein>
<dbReference type="RefSeq" id="WP_136912965.1">
    <property type="nucleotide sequence ID" value="NZ_CP039371.1"/>
</dbReference>
<evidence type="ECO:0000313" key="1">
    <source>
        <dbReference type="EMBL" id="QCI10759.1"/>
    </source>
</evidence>
<sequence length="268" mass="28521">MQFAFVANELKEEQAQDRNPACRSVQRKGLNILAAAVFATLTSTATLAADDISGVAIGSSLAEAKAAIAEANANYEITPLMLTNGQEAGVTAKTNDLMPWTGSNNAGGPSDEFAALLNDAGKVWFVARVQRFDKGGRIKLDALKEALIEKFGQPSGTTKIGTLGFNWQYFRDGKQWTGSGVAPCQGNGTTTTIPGVSVTAPRSFSPKCGKIVSVHAATQPDMMVPYYTITITDAKGMFDELAARDAKEEADRKQKLADEQAKAVKPKI</sequence>
<dbReference type="EMBL" id="CP039371">
    <property type="protein sequence ID" value="QCI10759.1"/>
    <property type="molecule type" value="Genomic_DNA"/>
</dbReference>
<reference evidence="2" key="1">
    <citation type="submission" date="2019-04" db="EMBL/GenBank/DDBJ databases">
        <title>Genome sequence of Pseudomonas putida 1290, an auxin catabolizing strain.</title>
        <authorList>
            <person name="Laird T.S."/>
            <person name="Leveau J.H.J."/>
        </authorList>
    </citation>
    <scope>NUCLEOTIDE SEQUENCE [LARGE SCALE GENOMIC DNA]</scope>
    <source>
        <strain evidence="2">1290</strain>
    </source>
</reference>
<evidence type="ECO:0000313" key="2">
    <source>
        <dbReference type="Proteomes" id="UP000298551"/>
    </source>
</evidence>